<sequence>MFGLYVFQKVQYFCLCFSPTVSLMSSAKYSFFSFVYWGHITSGFLDAPFFPPSFRSPLEDASVWSDPSVFSRLSTLGFPVLAKLAQ</sequence>
<accession>A0A6B0TZ55</accession>
<dbReference type="EMBL" id="GIFC01003339">
    <property type="protein sequence ID" value="MXU85422.1"/>
    <property type="molecule type" value="Transcribed_RNA"/>
</dbReference>
<protein>
    <submittedName>
        <fullName evidence="1">Putative secreted protein</fullName>
    </submittedName>
</protein>
<evidence type="ECO:0000313" key="1">
    <source>
        <dbReference type="EMBL" id="MXU85422.1"/>
    </source>
</evidence>
<reference evidence="1" key="1">
    <citation type="submission" date="2019-12" db="EMBL/GenBank/DDBJ databases">
        <title>An insight into the sialome of adult female Ixodes ricinus ticks feeding for 6 days.</title>
        <authorList>
            <person name="Perner J."/>
            <person name="Ribeiro J.M.C."/>
        </authorList>
    </citation>
    <scope>NUCLEOTIDE SEQUENCE</scope>
    <source>
        <strain evidence="1">Semi-engorged</strain>
        <tissue evidence="1">Salivary glands</tissue>
    </source>
</reference>
<organism evidence="1">
    <name type="scientific">Ixodes ricinus</name>
    <name type="common">Common tick</name>
    <name type="synonym">Acarus ricinus</name>
    <dbReference type="NCBI Taxonomy" id="34613"/>
    <lineage>
        <taxon>Eukaryota</taxon>
        <taxon>Metazoa</taxon>
        <taxon>Ecdysozoa</taxon>
        <taxon>Arthropoda</taxon>
        <taxon>Chelicerata</taxon>
        <taxon>Arachnida</taxon>
        <taxon>Acari</taxon>
        <taxon>Parasitiformes</taxon>
        <taxon>Ixodida</taxon>
        <taxon>Ixodoidea</taxon>
        <taxon>Ixodidae</taxon>
        <taxon>Ixodinae</taxon>
        <taxon>Ixodes</taxon>
    </lineage>
</organism>
<dbReference type="AlphaFoldDB" id="A0A6B0TZ55"/>
<name>A0A6B0TZ55_IXORI</name>
<proteinExistence type="predicted"/>